<evidence type="ECO:0000256" key="2">
    <source>
        <dbReference type="ARBA" id="ARBA00023315"/>
    </source>
</evidence>
<evidence type="ECO:0000313" key="6">
    <source>
        <dbReference type="EMBL" id="GAA1494758.1"/>
    </source>
</evidence>
<dbReference type="Pfam" id="PF13302">
    <property type="entry name" value="Acetyltransf_3"/>
    <property type="match status" value="1"/>
</dbReference>
<sequence length="195" mass="20761">MLPVTLESARVRLDLPTRADTVAITEACQDPEIARWTTIPQPYRAKDAQAFVDALVGPGWASDREYTWAIRRQGSTWLDGVISYRTARRDLGFWLAPGARGAGLVSDAVELVVDWAFAQGAPDVYWECYVGNTASAAVARRAGFAYTGSGDALVPNRDGSPAPAWKGLRRADGTAASDLPWPPGSTSGPAGSLAP</sequence>
<dbReference type="EMBL" id="BAAAJX010000017">
    <property type="protein sequence ID" value="GAA1494758.1"/>
    <property type="molecule type" value="Genomic_DNA"/>
</dbReference>
<name>A0ABN1ZGT0_9MICO</name>
<dbReference type="InterPro" id="IPR000182">
    <property type="entry name" value="GNAT_dom"/>
</dbReference>
<reference evidence="6 7" key="1">
    <citation type="journal article" date="2019" name="Int. J. Syst. Evol. Microbiol.">
        <title>The Global Catalogue of Microorganisms (GCM) 10K type strain sequencing project: providing services to taxonomists for standard genome sequencing and annotation.</title>
        <authorList>
            <consortium name="The Broad Institute Genomics Platform"/>
            <consortium name="The Broad Institute Genome Sequencing Center for Infectious Disease"/>
            <person name="Wu L."/>
            <person name="Ma J."/>
        </authorList>
    </citation>
    <scope>NUCLEOTIDE SEQUENCE [LARGE SCALE GENOMIC DNA]</scope>
    <source>
        <strain evidence="6 7">JCM 12140</strain>
    </source>
</reference>
<evidence type="ECO:0000259" key="5">
    <source>
        <dbReference type="PROSITE" id="PS51186"/>
    </source>
</evidence>
<evidence type="ECO:0000313" key="7">
    <source>
        <dbReference type="Proteomes" id="UP001501742"/>
    </source>
</evidence>
<keyword evidence="7" id="KW-1185">Reference proteome</keyword>
<dbReference type="Proteomes" id="UP001501742">
    <property type="component" value="Unassembled WGS sequence"/>
</dbReference>
<dbReference type="PANTHER" id="PTHR43792:SF8">
    <property type="entry name" value="[RIBOSOMAL PROTEIN US5]-ALANINE N-ACETYLTRANSFERASE"/>
    <property type="match status" value="1"/>
</dbReference>
<evidence type="ECO:0000256" key="3">
    <source>
        <dbReference type="ARBA" id="ARBA00038502"/>
    </source>
</evidence>
<dbReference type="Gene3D" id="3.40.630.30">
    <property type="match status" value="1"/>
</dbReference>
<evidence type="ECO:0000256" key="1">
    <source>
        <dbReference type="ARBA" id="ARBA00022679"/>
    </source>
</evidence>
<protein>
    <submittedName>
        <fullName evidence="6">GNAT family N-acetyltransferase</fullName>
    </submittedName>
</protein>
<comment type="caution">
    <text evidence="6">The sequence shown here is derived from an EMBL/GenBank/DDBJ whole genome shotgun (WGS) entry which is preliminary data.</text>
</comment>
<dbReference type="SUPFAM" id="SSF55729">
    <property type="entry name" value="Acyl-CoA N-acyltransferases (Nat)"/>
    <property type="match status" value="1"/>
</dbReference>
<proteinExistence type="inferred from homology"/>
<evidence type="ECO:0000256" key="4">
    <source>
        <dbReference type="SAM" id="MobiDB-lite"/>
    </source>
</evidence>
<dbReference type="RefSeq" id="WP_204607443.1">
    <property type="nucleotide sequence ID" value="NZ_BAAAJX010000017.1"/>
</dbReference>
<keyword evidence="2" id="KW-0012">Acyltransferase</keyword>
<dbReference type="InterPro" id="IPR016181">
    <property type="entry name" value="Acyl_CoA_acyltransferase"/>
</dbReference>
<accession>A0ABN1ZGT0</accession>
<gene>
    <name evidence="6" type="ORF">GCM10009627_31040</name>
</gene>
<feature type="region of interest" description="Disordered" evidence="4">
    <location>
        <begin position="156"/>
        <end position="195"/>
    </location>
</feature>
<dbReference type="PROSITE" id="PS51186">
    <property type="entry name" value="GNAT"/>
    <property type="match status" value="1"/>
</dbReference>
<comment type="similarity">
    <text evidence="3">Belongs to the acetyltransferase family. RimJ subfamily.</text>
</comment>
<dbReference type="InterPro" id="IPR051531">
    <property type="entry name" value="N-acetyltransferase"/>
</dbReference>
<feature type="domain" description="N-acetyltransferase" evidence="5">
    <location>
        <begin position="15"/>
        <end position="169"/>
    </location>
</feature>
<organism evidence="6 7">
    <name type="scientific">Curtobacterium herbarum</name>
    <dbReference type="NCBI Taxonomy" id="150122"/>
    <lineage>
        <taxon>Bacteria</taxon>
        <taxon>Bacillati</taxon>
        <taxon>Actinomycetota</taxon>
        <taxon>Actinomycetes</taxon>
        <taxon>Micrococcales</taxon>
        <taxon>Microbacteriaceae</taxon>
        <taxon>Curtobacterium</taxon>
    </lineage>
</organism>
<dbReference type="PANTHER" id="PTHR43792">
    <property type="entry name" value="GNAT FAMILY, PUTATIVE (AFU_ORTHOLOGUE AFUA_3G00765)-RELATED-RELATED"/>
    <property type="match status" value="1"/>
</dbReference>
<keyword evidence="1" id="KW-0808">Transferase</keyword>